<dbReference type="RefSeq" id="WP_035561723.1">
    <property type="nucleotide sequence ID" value="NZ_QNTU01000011.1"/>
</dbReference>
<name>A0A365TJZ0_9GAMM</name>
<reference evidence="3" key="1">
    <citation type="submission" date="2018-06" db="EMBL/GenBank/DDBJ databases">
        <title>Whole genome sequencing of four bacterial strains from South Shetland trench revealing bio-synthetic gene clusters.</title>
        <authorList>
            <person name="Abdel-Mageed W.M."/>
            <person name="Lehri B."/>
            <person name="Jarmusch S."/>
            <person name="Miranda K."/>
            <person name="Goodfellow M."/>
            <person name="Jaspars M."/>
            <person name="Karlyshev A.V."/>
        </authorList>
    </citation>
    <scope>NUCLEOTIDE SEQUENCE [LARGE SCALE GENOMIC DNA]</scope>
    <source>
        <strain evidence="3">SST4</strain>
    </source>
</reference>
<evidence type="ECO:0000313" key="2">
    <source>
        <dbReference type="EMBL" id="RBI66082.1"/>
    </source>
</evidence>
<dbReference type="OrthoDB" id="6367018at2"/>
<protein>
    <recommendedName>
        <fullName evidence="1">MvaT DNA-binding domain-containing protein</fullName>
    </recommendedName>
</protein>
<dbReference type="AlphaFoldDB" id="A0A365TJZ0"/>
<dbReference type="Proteomes" id="UP000252204">
    <property type="component" value="Unassembled WGS sequence"/>
</dbReference>
<feature type="domain" description="MvaT DNA-binding" evidence="1">
    <location>
        <begin position="77"/>
        <end position="113"/>
    </location>
</feature>
<accession>A0A365TJZ0</accession>
<dbReference type="InterPro" id="IPR035616">
    <property type="entry name" value="MvaT_DBD"/>
</dbReference>
<evidence type="ECO:0000259" key="1">
    <source>
        <dbReference type="Pfam" id="PF22055"/>
    </source>
</evidence>
<dbReference type="Pfam" id="PF22055">
    <property type="entry name" value="MvaT_DBD"/>
    <property type="match status" value="1"/>
</dbReference>
<evidence type="ECO:0000313" key="3">
    <source>
        <dbReference type="Proteomes" id="UP000252204"/>
    </source>
</evidence>
<dbReference type="EMBL" id="QNTU01000011">
    <property type="protein sequence ID" value="RBI66082.1"/>
    <property type="molecule type" value="Genomic_DNA"/>
</dbReference>
<sequence>MPILREYQQLQEQSKSLREQLISFENREDFKRESAFFNRLKTLMADYNESALDVIKLVNTEKSVSESPAIRKKRMIKEYRNPYEREIVETRGGNHKTLRAWKDQYGAEVVDSWLVEEK</sequence>
<comment type="caution">
    <text evidence="2">The sequence shown here is derived from an EMBL/GenBank/DDBJ whole genome shotgun (WGS) entry which is preliminary data.</text>
</comment>
<keyword evidence="3" id="KW-1185">Reference proteome</keyword>
<organism evidence="2 3">
    <name type="scientific">Vreelandella sulfidaeris</name>
    <dbReference type="NCBI Taxonomy" id="115553"/>
    <lineage>
        <taxon>Bacteria</taxon>
        <taxon>Pseudomonadati</taxon>
        <taxon>Pseudomonadota</taxon>
        <taxon>Gammaproteobacteria</taxon>
        <taxon>Oceanospirillales</taxon>
        <taxon>Halomonadaceae</taxon>
        <taxon>Vreelandella</taxon>
    </lineage>
</organism>
<dbReference type="CDD" id="cd16170">
    <property type="entry name" value="MvaT_DBD"/>
    <property type="match status" value="1"/>
</dbReference>
<proteinExistence type="predicted"/>
<gene>
    <name evidence="2" type="ORF">DQ400_15125</name>
</gene>
<dbReference type="NCBIfam" id="NF041859">
    <property type="entry name" value="silencer_MvaTU"/>
    <property type="match status" value="1"/>
</dbReference>